<sequence>MRAAICLSAGFLLAQVACMPVVAQVRTTQTTEASSTAANTAQARSQADDTDRQIQQMWGLNAEEMRRAKVLALGPRANFSVEKLSPLEILGIHARSEAERRQYAERMARIFRADVERSIAWEREMQAAMARLFPNDPMISFDGMPKVHSSVGAADMLGVPRTQIIEPQSAASTPVPTRGALRR</sequence>
<evidence type="ECO:0000313" key="3">
    <source>
        <dbReference type="EMBL" id="MDX4957822.1"/>
    </source>
</evidence>
<dbReference type="EMBL" id="JAWWMZ010000021">
    <property type="protein sequence ID" value="MDX4957822.1"/>
    <property type="molecule type" value="Genomic_DNA"/>
</dbReference>
<feature type="signal peptide" evidence="2">
    <location>
        <begin position="1"/>
        <end position="23"/>
    </location>
</feature>
<proteinExistence type="predicted"/>
<accession>A0AAJ2VGB6</accession>
<dbReference type="AlphaFoldDB" id="A0AAJ2VGB6"/>
<feature type="chain" id="PRO_5042514621" evidence="2">
    <location>
        <begin position="24"/>
        <end position="183"/>
    </location>
</feature>
<organism evidence="3 4">
    <name type="scientific">Delftia acidovorans</name>
    <name type="common">Pseudomonas acidovorans</name>
    <name type="synonym">Comamonas acidovorans</name>
    <dbReference type="NCBI Taxonomy" id="80866"/>
    <lineage>
        <taxon>Bacteria</taxon>
        <taxon>Pseudomonadati</taxon>
        <taxon>Pseudomonadota</taxon>
        <taxon>Betaproteobacteria</taxon>
        <taxon>Burkholderiales</taxon>
        <taxon>Comamonadaceae</taxon>
        <taxon>Delftia</taxon>
    </lineage>
</organism>
<dbReference type="Proteomes" id="UP001287445">
    <property type="component" value="Unassembled WGS sequence"/>
</dbReference>
<dbReference type="RefSeq" id="WP_319076900.1">
    <property type="nucleotide sequence ID" value="NZ_JAWWMZ010000021.1"/>
</dbReference>
<feature type="region of interest" description="Disordered" evidence="1">
    <location>
        <begin position="32"/>
        <end position="51"/>
    </location>
</feature>
<comment type="caution">
    <text evidence="3">The sequence shown here is derived from an EMBL/GenBank/DDBJ whole genome shotgun (WGS) entry which is preliminary data.</text>
</comment>
<gene>
    <name evidence="3" type="ORF">SGN30_30760</name>
</gene>
<feature type="compositionally biased region" description="Low complexity" evidence="1">
    <location>
        <begin position="32"/>
        <end position="45"/>
    </location>
</feature>
<name>A0AAJ2VGB6_DELAC</name>
<evidence type="ECO:0000256" key="2">
    <source>
        <dbReference type="SAM" id="SignalP"/>
    </source>
</evidence>
<evidence type="ECO:0000256" key="1">
    <source>
        <dbReference type="SAM" id="MobiDB-lite"/>
    </source>
</evidence>
<reference evidence="3" key="1">
    <citation type="submission" date="2023-11" db="EMBL/GenBank/DDBJ databases">
        <title>Identification and selenium tolerance of Delftia acidovorans R3-25.</title>
        <authorList>
            <person name="Zhang S."/>
            <person name="Liu Y."/>
            <person name="Guo Y."/>
        </authorList>
    </citation>
    <scope>NUCLEOTIDE SEQUENCE</scope>
    <source>
        <strain evidence="3">R3-25</strain>
    </source>
</reference>
<protein>
    <submittedName>
        <fullName evidence="3">Integrating conjugative element protein</fullName>
    </submittedName>
</protein>
<keyword evidence="2" id="KW-0732">Signal</keyword>
<evidence type="ECO:0000313" key="4">
    <source>
        <dbReference type="Proteomes" id="UP001287445"/>
    </source>
</evidence>